<dbReference type="InterPro" id="IPR010110">
    <property type="entry name" value="Shikimate_DH_AroM-type"/>
</dbReference>
<dbReference type="InterPro" id="IPR013785">
    <property type="entry name" value="Aldolase_TIM"/>
</dbReference>
<dbReference type="GO" id="GO:0003855">
    <property type="term" value="F:3-dehydroquinate dehydratase activity"/>
    <property type="evidence" value="ECO:0007669"/>
    <property type="project" value="InterPro"/>
</dbReference>
<dbReference type="SUPFAM" id="SSF51735">
    <property type="entry name" value="NAD(P)-binding Rossmann-fold domains"/>
    <property type="match status" value="4"/>
</dbReference>
<dbReference type="InterPro" id="IPR031322">
    <property type="entry name" value="Shikimate/glucono_kinase"/>
</dbReference>
<dbReference type="Gene3D" id="3.40.50.300">
    <property type="entry name" value="P-loop containing nucleotide triphosphate hydrolases"/>
    <property type="match status" value="1"/>
</dbReference>
<name>A0A9N8WP34_GIBZA</name>
<dbReference type="GO" id="GO:0009423">
    <property type="term" value="P:chorismate biosynthetic process"/>
    <property type="evidence" value="ECO:0007669"/>
    <property type="project" value="TreeGrafter"/>
</dbReference>
<dbReference type="InterPro" id="IPR022893">
    <property type="entry name" value="Shikimate_DH_fam"/>
</dbReference>
<evidence type="ECO:0000313" key="5">
    <source>
        <dbReference type="EMBL" id="CAG1981976.1"/>
    </source>
</evidence>
<dbReference type="PANTHER" id="PTHR21089">
    <property type="entry name" value="SHIKIMATE DEHYDROGENASE"/>
    <property type="match status" value="1"/>
</dbReference>
<dbReference type="GO" id="GO:0004764">
    <property type="term" value="F:shikimate 3-dehydrogenase (NADP+) activity"/>
    <property type="evidence" value="ECO:0007669"/>
    <property type="project" value="InterPro"/>
</dbReference>
<accession>A0A9N8WP34</accession>
<dbReference type="PANTHER" id="PTHR21089:SF1">
    <property type="entry name" value="BIFUNCTIONAL 3-DEHYDROQUINATE DEHYDRATASE_SHIKIMATE DEHYDROGENASE, CHLOROPLASTIC"/>
    <property type="match status" value="1"/>
</dbReference>
<dbReference type="InterPro" id="IPR046346">
    <property type="entry name" value="Aminoacid_DH-like_N_sf"/>
</dbReference>
<dbReference type="Gene3D" id="3.40.50.720">
    <property type="entry name" value="NAD(P)-binding Rossmann-like Domain"/>
    <property type="match status" value="4"/>
</dbReference>
<feature type="compositionally biased region" description="Polar residues" evidence="3">
    <location>
        <begin position="630"/>
        <end position="641"/>
    </location>
</feature>
<dbReference type="InterPro" id="IPR041661">
    <property type="entry name" value="ZN622/Rei1/Reh1_Znf-C2H2"/>
</dbReference>
<dbReference type="InterPro" id="IPR027417">
    <property type="entry name" value="P-loop_NTPase"/>
</dbReference>
<dbReference type="SUPFAM" id="SSF51569">
    <property type="entry name" value="Aldolase"/>
    <property type="match status" value="1"/>
</dbReference>
<feature type="region of interest" description="Disordered" evidence="3">
    <location>
        <begin position="1309"/>
        <end position="1336"/>
    </location>
</feature>
<dbReference type="Gene3D" id="3.40.50.10860">
    <property type="entry name" value="Leucine Dehydrogenase, chain A, domain 1"/>
    <property type="match status" value="4"/>
</dbReference>
<dbReference type="InterPro" id="IPR006151">
    <property type="entry name" value="Shikm_DH/Glu-tRNA_Rdtase"/>
</dbReference>
<dbReference type="InterPro" id="IPR013087">
    <property type="entry name" value="Znf_C2H2_type"/>
</dbReference>
<dbReference type="SUPFAM" id="SSF53223">
    <property type="entry name" value="Aminoacid dehydrogenase-like, N-terminal domain"/>
    <property type="match status" value="4"/>
</dbReference>
<dbReference type="PROSITE" id="PS00028">
    <property type="entry name" value="ZINC_FINGER_C2H2_1"/>
    <property type="match status" value="1"/>
</dbReference>
<organism evidence="5 6">
    <name type="scientific">Gibberella zeae</name>
    <name type="common">Wheat head blight fungus</name>
    <name type="synonym">Fusarium graminearum</name>
    <dbReference type="NCBI Taxonomy" id="5518"/>
    <lineage>
        <taxon>Eukaryota</taxon>
        <taxon>Fungi</taxon>
        <taxon>Dikarya</taxon>
        <taxon>Ascomycota</taxon>
        <taxon>Pezizomycotina</taxon>
        <taxon>Sordariomycetes</taxon>
        <taxon>Hypocreomycetidae</taxon>
        <taxon>Hypocreales</taxon>
        <taxon>Nectriaceae</taxon>
        <taxon>Fusarium</taxon>
    </lineage>
</organism>
<dbReference type="NCBIfam" id="TIGR01809">
    <property type="entry name" value="Shik-DH-AROM"/>
    <property type="match status" value="1"/>
</dbReference>
<dbReference type="Proteomes" id="UP000746612">
    <property type="component" value="Unassembled WGS sequence"/>
</dbReference>
<dbReference type="InterPro" id="IPR041121">
    <property type="entry name" value="SDH_C"/>
</dbReference>
<dbReference type="SMART" id="SM00355">
    <property type="entry name" value="ZnF_C2H2"/>
    <property type="match status" value="3"/>
</dbReference>
<comment type="caution">
    <text evidence="5">The sequence shown here is derived from an EMBL/GenBank/DDBJ whole genome shotgun (WGS) entry which is preliminary data.</text>
</comment>
<dbReference type="Pfam" id="PF01202">
    <property type="entry name" value="SKI"/>
    <property type="match status" value="1"/>
</dbReference>
<dbReference type="Gene3D" id="3.20.20.70">
    <property type="entry name" value="Aldolase class I"/>
    <property type="match status" value="1"/>
</dbReference>
<dbReference type="InterPro" id="IPR001381">
    <property type="entry name" value="DHquinase_I"/>
</dbReference>
<comment type="similarity">
    <text evidence="1">In the 2nd section; belongs to the type-I 3-dehydroquinase family.</text>
</comment>
<feature type="domain" description="C2H2-type" evidence="4">
    <location>
        <begin position="8"/>
        <end position="30"/>
    </location>
</feature>
<evidence type="ECO:0000259" key="4">
    <source>
        <dbReference type="PROSITE" id="PS00028"/>
    </source>
</evidence>
<reference evidence="5" key="1">
    <citation type="submission" date="2021-03" db="EMBL/GenBank/DDBJ databases">
        <authorList>
            <person name="Alouane T."/>
            <person name="Langin T."/>
            <person name="Bonhomme L."/>
        </authorList>
    </citation>
    <scope>NUCLEOTIDE SEQUENCE</scope>
    <source>
        <strain evidence="5">MDC_Fg202</strain>
    </source>
</reference>
<dbReference type="GO" id="GO:0019632">
    <property type="term" value="P:shikimate metabolic process"/>
    <property type="evidence" value="ECO:0007669"/>
    <property type="project" value="TreeGrafter"/>
</dbReference>
<dbReference type="InterPro" id="IPR036291">
    <property type="entry name" value="NAD(P)-bd_dom_sf"/>
</dbReference>
<dbReference type="PRINTS" id="PR01100">
    <property type="entry name" value="SHIKIMTKNASE"/>
</dbReference>
<evidence type="ECO:0000256" key="1">
    <source>
        <dbReference type="ARBA" id="ARBA00006477"/>
    </source>
</evidence>
<feature type="compositionally biased region" description="Polar residues" evidence="3">
    <location>
        <begin position="55"/>
        <end position="73"/>
    </location>
</feature>
<feature type="region of interest" description="Disordered" evidence="3">
    <location>
        <begin position="52"/>
        <end position="77"/>
    </location>
</feature>
<dbReference type="Pfam" id="PF01487">
    <property type="entry name" value="DHquinase_I"/>
    <property type="match status" value="1"/>
</dbReference>
<proteinExistence type="inferred from homology"/>
<comment type="similarity">
    <text evidence="2">In the N-terminal section; belongs to the shikimate kinase family.</text>
</comment>
<dbReference type="Pfam" id="PF01488">
    <property type="entry name" value="Shikimate_DH"/>
    <property type="match status" value="2"/>
</dbReference>
<evidence type="ECO:0000256" key="2">
    <source>
        <dbReference type="ARBA" id="ARBA00009349"/>
    </source>
</evidence>
<dbReference type="Pfam" id="PF12756">
    <property type="entry name" value="zf-C2H2_2"/>
    <property type="match status" value="1"/>
</dbReference>
<feature type="region of interest" description="Disordered" evidence="3">
    <location>
        <begin position="209"/>
        <end position="245"/>
    </location>
</feature>
<feature type="region of interest" description="Disordered" evidence="3">
    <location>
        <begin position="612"/>
        <end position="665"/>
    </location>
</feature>
<dbReference type="EMBL" id="CAJPIJ010000124">
    <property type="protein sequence ID" value="CAG1981976.1"/>
    <property type="molecule type" value="Genomic_DNA"/>
</dbReference>
<dbReference type="CDD" id="cd01065">
    <property type="entry name" value="NAD_bind_Shikimate_DH"/>
    <property type="match status" value="3"/>
</dbReference>
<evidence type="ECO:0000256" key="3">
    <source>
        <dbReference type="SAM" id="MobiDB-lite"/>
    </source>
</evidence>
<dbReference type="Pfam" id="PF18317">
    <property type="entry name" value="SDH_C"/>
    <property type="match status" value="2"/>
</dbReference>
<dbReference type="GO" id="GO:0005737">
    <property type="term" value="C:cytoplasm"/>
    <property type="evidence" value="ECO:0007669"/>
    <property type="project" value="InterPro"/>
</dbReference>
<evidence type="ECO:0000313" key="6">
    <source>
        <dbReference type="Proteomes" id="UP000746612"/>
    </source>
</evidence>
<dbReference type="CDD" id="cd00502">
    <property type="entry name" value="DHQase_I"/>
    <property type="match status" value="1"/>
</dbReference>
<dbReference type="Pfam" id="PF08501">
    <property type="entry name" value="Shikimate_dh_N"/>
    <property type="match status" value="4"/>
</dbReference>
<dbReference type="SUPFAM" id="SSF52540">
    <property type="entry name" value="P-loop containing nucleoside triphosphate hydrolases"/>
    <property type="match status" value="1"/>
</dbReference>
<sequence length="2106" mass="233863">MTFTKPTCSLCDLAFDNSQEHRVHAKSESHVAALRQRAVASGLIDETIDDDHTYSSRTQATGASHGQLSGSDTETADEVSDEALPDFEPAKCIICTQSNGSFDDNVQHMKTAHSLRIPYEDHISVDLETLVWYLHFVINTYRECIYCGTRSRTVQGIQQHMVDKGHCRIELSEEMLEFYDLEGLNKYKTDNGVVIDSETLRLSSGKLLSHRTAPAPKQPHRQTAQDDTENREYPASLPGTASPDALTKKDAALASQLARLSVRDQQSLIHMSSSEQRSFLFQRKKELETAQRSERKMRLKTERVNNKTFMKHFQNDVPDQESRTLHLVGIGVGHSIAPPMHNHIAKSLGLPWTFYATECATLDELIDLAREDTTAGLVVTMPYKNAILPRLDILDDLSTTIGACNNVYRDWEDPKKLHGTNTDWRGIKGCLLEKGNKPGVPVLNKPALIVGAGGASRAAVYALNSYFKSSVIYVLNRDAQEVEDLVKDSQKLSPVPKIVHVKEGDAQNLETPYYVVGTVPDLEPKTPEEIAVKASLEEFLSRSEKGVLLDMCFKPRRTRMIKLAEQKGWPTVEGTHVIGYQIEEQWRLWAGPEKVKKLDKEGAWKVLMAGAESSADKMSTTPHQDDETNFTRSPYTPSTRAGTPKGLSEYSNAPTPKTPKPRTYSPDAIRRVTEYAPDASIALIGMRGSGLSTLAVLASSTLGFRVLDADQYFYKVTGLSRAAYKAAHGISKYRQEELQLIRTMLFDNPTGAIIVCGPGAVEGKGKEWLTEFAKEHLVIYILRDAEDIQRHLRVFDLDTIRNLIHRATPAYRRLSNFEYYNTSDTSLRKSDTSPSRGDLSPSALALKNVEKDFLNLIHGIVRRDDSYGKYKARHSLSCLPLISRSYTYALSIPLTTLTSVVSELRDIDIEADAVEFTIPMSTLCKDEHGLDGMTADRISRQVSVVRKNICIPVIYHVNSYDMQQVNVDEYFRLLDHGLRLGAEYLCVDLAFDTAKIQTLISSRGQTKIIGHYSASDNGDDGWDSPKQWAMVQRAHTLGCDILRVCKKATSLADNFAAQHFVHRVKASQQYTIPIIAYNTGHLGRMSCYSNSILSPVTHLLIRNLAPDCPSNSLLTVKEAQKATFASFLLDDQFFGIYGNNTSQSLSPAMHEAAFKLLGMPHHYNIYTKDSMDDLFEMVKDVKFGGASITAPFKTAVIPRMDFLSEEAKAIGAVNTMICLKAPTMDSLLDRNTSGPTVALFGENTDWIGIHTCVQRNLSPINAVRQRTTGLIVGAGGMARAAAYAFLRLGIKAIVVYNRTRSKAEELIKQFKSQGSSTNRHDKASFPGSERTSQSPDRMVDPVFRILDSKKDKWPEALSLPTIVVSCIATKDVDGTCSVDTSLPEDWLSSPTGGVVIELSYTPLETPLLQQAKQLADRGWIAVDGLQVLPEQGMMQFELFTTRRAPANVMRQEVFRAYNERIHISQMLALSGKVQQFQILLYIFNYHHVMVANDNYPLGQGHGGCQMSTSKDMNDTSSNLPQVMDKKQFFIFGHNISHSLSPTLHNAGFQELGLPHHYQIHESENVDQSVELIINSPDFGGASVTFPHKLQIGKLLHSVSEQGQNIGAINTVVVQERDGQRVLYGDNTDWIGIRRCILKSGSQDFTSSSALVLGAGGAARAACYAIKTLGFRELIVVNRTLSKAEELASKFSELKTRAFSTLDEAEKVGDADIRLIVACIPADDLGEDRVPSGLFSKLGQGVLVEMAYRPQVTGMMKVAQRHSGWKVYRGVDVLEEQAYAQFELWTGKQAPVETMRSAMQARMDESQLQQPRRTYLFGYPLQHSLAPLLHSTIFERLNVPWTYDLIESIDKNDFIPKLKASDCVGAAVTMPHKVAWINECDEVTDEGRAIGAINTVFIRKDEVTGERKYIGTNTDCVGVRESFLQNSPGITEKSKGKPALVIGGGGACRSAVYALYKWLGASEIYLVNRLKEEADAVIESFSGLEDGPKMTYISSLEQAKQLETPVLIVGTIPDFEPSTEGEILARDIVTELVQKEEKGVLLEMCYHPRIVTRLYSLAEDNGWKVIPGTEAMIYQGIAQEVLWMQKPLSDMPLEAAKAAIAKVLGSQ</sequence>
<dbReference type="InterPro" id="IPR013708">
    <property type="entry name" value="Shikimate_DH-bd_N"/>
</dbReference>
<gene>
    <name evidence="5" type="ORF">MDCFG202_LOCUS218600</name>
</gene>
<protein>
    <recommendedName>
        <fullName evidence="4">C2H2-type domain-containing protein</fullName>
    </recommendedName>
</protein>